<keyword evidence="3" id="KW-1185">Reference proteome</keyword>
<organism evidence="2 3">
    <name type="scientific">Zizania palustris</name>
    <name type="common">Northern wild rice</name>
    <dbReference type="NCBI Taxonomy" id="103762"/>
    <lineage>
        <taxon>Eukaryota</taxon>
        <taxon>Viridiplantae</taxon>
        <taxon>Streptophyta</taxon>
        <taxon>Embryophyta</taxon>
        <taxon>Tracheophyta</taxon>
        <taxon>Spermatophyta</taxon>
        <taxon>Magnoliopsida</taxon>
        <taxon>Liliopsida</taxon>
        <taxon>Poales</taxon>
        <taxon>Poaceae</taxon>
        <taxon>BOP clade</taxon>
        <taxon>Oryzoideae</taxon>
        <taxon>Oryzeae</taxon>
        <taxon>Zizaniinae</taxon>
        <taxon>Zizania</taxon>
    </lineage>
</organism>
<feature type="compositionally biased region" description="Polar residues" evidence="1">
    <location>
        <begin position="1"/>
        <end position="18"/>
    </location>
</feature>
<feature type="region of interest" description="Disordered" evidence="1">
    <location>
        <begin position="1"/>
        <end position="77"/>
    </location>
</feature>
<reference evidence="2" key="1">
    <citation type="journal article" date="2021" name="bioRxiv">
        <title>Whole Genome Assembly and Annotation of Northern Wild Rice, Zizania palustris L., Supports a Whole Genome Duplication in the Zizania Genus.</title>
        <authorList>
            <person name="Haas M."/>
            <person name="Kono T."/>
            <person name="Macchietto M."/>
            <person name="Millas R."/>
            <person name="McGilp L."/>
            <person name="Shao M."/>
            <person name="Duquette J."/>
            <person name="Hirsch C.N."/>
            <person name="Kimball J."/>
        </authorList>
    </citation>
    <scope>NUCLEOTIDE SEQUENCE</scope>
    <source>
        <tissue evidence="2">Fresh leaf tissue</tissue>
    </source>
</reference>
<dbReference type="Proteomes" id="UP000729402">
    <property type="component" value="Unassembled WGS sequence"/>
</dbReference>
<protein>
    <submittedName>
        <fullName evidence="2">Uncharacterized protein</fullName>
    </submittedName>
</protein>
<reference evidence="2" key="2">
    <citation type="submission" date="2021-02" db="EMBL/GenBank/DDBJ databases">
        <authorList>
            <person name="Kimball J.A."/>
            <person name="Haas M.W."/>
            <person name="Macchietto M."/>
            <person name="Kono T."/>
            <person name="Duquette J."/>
            <person name="Shao M."/>
        </authorList>
    </citation>
    <scope>NUCLEOTIDE SEQUENCE</scope>
    <source>
        <tissue evidence="2">Fresh leaf tissue</tissue>
    </source>
</reference>
<comment type="caution">
    <text evidence="2">The sequence shown here is derived from an EMBL/GenBank/DDBJ whole genome shotgun (WGS) entry which is preliminary data.</text>
</comment>
<dbReference type="EMBL" id="JAAALK010000285">
    <property type="protein sequence ID" value="KAG8065524.1"/>
    <property type="molecule type" value="Genomic_DNA"/>
</dbReference>
<evidence type="ECO:0000313" key="3">
    <source>
        <dbReference type="Proteomes" id="UP000729402"/>
    </source>
</evidence>
<accession>A0A8J5VZ36</accession>
<evidence type="ECO:0000256" key="1">
    <source>
        <dbReference type="SAM" id="MobiDB-lite"/>
    </source>
</evidence>
<gene>
    <name evidence="2" type="ORF">GUJ93_ZPchr0004g38159</name>
</gene>
<evidence type="ECO:0000313" key="2">
    <source>
        <dbReference type="EMBL" id="KAG8065524.1"/>
    </source>
</evidence>
<dbReference type="AlphaFoldDB" id="A0A8J5VZ36"/>
<feature type="compositionally biased region" description="Basic and acidic residues" evidence="1">
    <location>
        <begin position="60"/>
        <end position="77"/>
    </location>
</feature>
<proteinExistence type="predicted"/>
<sequence>MVTANGSETNSKQKNKLGSASVMMAETLNRQNKQETQSPSAASATHRNNASMSDATLRCNRPDDDNRTIKGKNEESK</sequence>
<feature type="compositionally biased region" description="Polar residues" evidence="1">
    <location>
        <begin position="28"/>
        <end position="54"/>
    </location>
</feature>
<name>A0A8J5VZ36_ZIZPA</name>